<comment type="caution">
    <text evidence="2">The sequence shown here is derived from an EMBL/GenBank/DDBJ whole genome shotgun (WGS) entry which is preliminary data.</text>
</comment>
<evidence type="ECO:0000313" key="3">
    <source>
        <dbReference type="Proteomes" id="UP000887013"/>
    </source>
</evidence>
<gene>
    <name evidence="2" type="ORF">NPIL_64441</name>
</gene>
<dbReference type="AlphaFoldDB" id="A0A8X6TDV8"/>
<protein>
    <recommendedName>
        <fullName evidence="1">DUF7041 domain-containing protein</fullName>
    </recommendedName>
</protein>
<dbReference type="EMBL" id="BMAW01102429">
    <property type="protein sequence ID" value="GFT04217.1"/>
    <property type="molecule type" value="Genomic_DNA"/>
</dbReference>
<feature type="domain" description="DUF7041" evidence="1">
    <location>
        <begin position="26"/>
        <end position="71"/>
    </location>
</feature>
<dbReference type="PANTHER" id="PTHR33327:SF3">
    <property type="entry name" value="RNA-DIRECTED DNA POLYMERASE"/>
    <property type="match status" value="1"/>
</dbReference>
<dbReference type="Proteomes" id="UP000887013">
    <property type="component" value="Unassembled WGS sequence"/>
</dbReference>
<dbReference type="OrthoDB" id="6426556at2759"/>
<reference evidence="2" key="1">
    <citation type="submission" date="2020-08" db="EMBL/GenBank/DDBJ databases">
        <title>Multicomponent nature underlies the extraordinary mechanical properties of spider dragline silk.</title>
        <authorList>
            <person name="Kono N."/>
            <person name="Nakamura H."/>
            <person name="Mori M."/>
            <person name="Yoshida Y."/>
            <person name="Ohtoshi R."/>
            <person name="Malay A.D."/>
            <person name="Moran D.A.P."/>
            <person name="Tomita M."/>
            <person name="Numata K."/>
            <person name="Arakawa K."/>
        </authorList>
    </citation>
    <scope>NUCLEOTIDE SEQUENCE</scope>
</reference>
<dbReference type="PANTHER" id="PTHR33327">
    <property type="entry name" value="ENDONUCLEASE"/>
    <property type="match status" value="1"/>
</dbReference>
<proteinExistence type="predicted"/>
<dbReference type="Pfam" id="PF23055">
    <property type="entry name" value="DUF7041"/>
    <property type="match status" value="1"/>
</dbReference>
<evidence type="ECO:0000313" key="2">
    <source>
        <dbReference type="EMBL" id="GFT04217.1"/>
    </source>
</evidence>
<organism evidence="2 3">
    <name type="scientific">Nephila pilipes</name>
    <name type="common">Giant wood spider</name>
    <name type="synonym">Nephila maculata</name>
    <dbReference type="NCBI Taxonomy" id="299642"/>
    <lineage>
        <taxon>Eukaryota</taxon>
        <taxon>Metazoa</taxon>
        <taxon>Ecdysozoa</taxon>
        <taxon>Arthropoda</taxon>
        <taxon>Chelicerata</taxon>
        <taxon>Arachnida</taxon>
        <taxon>Araneae</taxon>
        <taxon>Araneomorphae</taxon>
        <taxon>Entelegynae</taxon>
        <taxon>Araneoidea</taxon>
        <taxon>Nephilidae</taxon>
        <taxon>Nephila</taxon>
    </lineage>
</organism>
<name>A0A8X6TDV8_NEPPI</name>
<evidence type="ECO:0000259" key="1">
    <source>
        <dbReference type="Pfam" id="PF23055"/>
    </source>
</evidence>
<sequence>MDNGVESKETKADAATAEVARVSVKVPSFWKPDPKIWFLQLEEQFRNAKLTVDQTKYNYVISSIEPYPIFCLVLRLMANTRRLKRD</sequence>
<keyword evidence="3" id="KW-1185">Reference proteome</keyword>
<dbReference type="InterPro" id="IPR055469">
    <property type="entry name" value="DUF7041"/>
</dbReference>
<accession>A0A8X6TDV8</accession>